<gene>
    <name evidence="1" type="ORF">JK635_03985</name>
</gene>
<accession>A0ABS1TJ96</accession>
<sequence length="211" mass="24194">MVNMTELQKCKQLLKQEPSVGKVQFIPGLWVNGKYFWLPNQTEKVLYEEELVIKVTDKQIHSKVDFHHIYISNHSRQTKDIKFLALHHFQNVHHDCLTFVSPTDQRIFHLANQTVCLMNLLTTGAGKKEYTTVPLWDVFSDQIWHSVKTGELKFQPMAKGSAASILAIKMAIDPKKTEKIATWSISGNKKHDVAAFEQALLKNPLAFPIEK</sequence>
<evidence type="ECO:0000313" key="2">
    <source>
        <dbReference type="Proteomes" id="UP000623967"/>
    </source>
</evidence>
<reference evidence="1 2" key="1">
    <citation type="submission" date="2021-01" db="EMBL/GenBank/DDBJ databases">
        <title>Genome public.</title>
        <authorList>
            <person name="Liu C."/>
            <person name="Sun Q."/>
        </authorList>
    </citation>
    <scope>NUCLEOTIDE SEQUENCE [LARGE SCALE GENOMIC DNA]</scope>
    <source>
        <strain evidence="1 2">YIM B02564</strain>
    </source>
</reference>
<evidence type="ECO:0000313" key="1">
    <source>
        <dbReference type="EMBL" id="MBL4951400.1"/>
    </source>
</evidence>
<proteinExistence type="predicted"/>
<dbReference type="RefSeq" id="WP_202652578.1">
    <property type="nucleotide sequence ID" value="NZ_JAESWB010000025.1"/>
</dbReference>
<protein>
    <submittedName>
        <fullName evidence="1">Uncharacterized protein</fullName>
    </submittedName>
</protein>
<comment type="caution">
    <text evidence="1">The sequence shown here is derived from an EMBL/GenBank/DDBJ whole genome shotgun (WGS) entry which is preliminary data.</text>
</comment>
<keyword evidence="2" id="KW-1185">Reference proteome</keyword>
<organism evidence="1 2">
    <name type="scientific">Neobacillus paridis</name>
    <dbReference type="NCBI Taxonomy" id="2803862"/>
    <lineage>
        <taxon>Bacteria</taxon>
        <taxon>Bacillati</taxon>
        <taxon>Bacillota</taxon>
        <taxon>Bacilli</taxon>
        <taxon>Bacillales</taxon>
        <taxon>Bacillaceae</taxon>
        <taxon>Neobacillus</taxon>
    </lineage>
</organism>
<name>A0ABS1TJ96_9BACI</name>
<dbReference type="EMBL" id="JAESWB010000025">
    <property type="protein sequence ID" value="MBL4951400.1"/>
    <property type="molecule type" value="Genomic_DNA"/>
</dbReference>
<dbReference type="Proteomes" id="UP000623967">
    <property type="component" value="Unassembled WGS sequence"/>
</dbReference>